<organism evidence="2 3">
    <name type="scientific">Coemansia guatemalensis</name>
    <dbReference type="NCBI Taxonomy" id="2761395"/>
    <lineage>
        <taxon>Eukaryota</taxon>
        <taxon>Fungi</taxon>
        <taxon>Fungi incertae sedis</taxon>
        <taxon>Zoopagomycota</taxon>
        <taxon>Kickxellomycotina</taxon>
        <taxon>Kickxellomycetes</taxon>
        <taxon>Kickxellales</taxon>
        <taxon>Kickxellaceae</taxon>
        <taxon>Coemansia</taxon>
    </lineage>
</organism>
<feature type="compositionally biased region" description="Polar residues" evidence="1">
    <location>
        <begin position="205"/>
        <end position="215"/>
    </location>
</feature>
<dbReference type="Proteomes" id="UP001140094">
    <property type="component" value="Unassembled WGS sequence"/>
</dbReference>
<feature type="compositionally biased region" description="Low complexity" evidence="1">
    <location>
        <begin position="107"/>
        <end position="120"/>
    </location>
</feature>
<feature type="region of interest" description="Disordered" evidence="1">
    <location>
        <begin position="90"/>
        <end position="126"/>
    </location>
</feature>
<feature type="region of interest" description="Disordered" evidence="1">
    <location>
        <begin position="1"/>
        <end position="78"/>
    </location>
</feature>
<name>A0A9W8HST0_9FUNG</name>
<dbReference type="OrthoDB" id="5591602at2759"/>
<evidence type="ECO:0000256" key="1">
    <source>
        <dbReference type="SAM" id="MobiDB-lite"/>
    </source>
</evidence>
<evidence type="ECO:0000313" key="2">
    <source>
        <dbReference type="EMBL" id="KAJ2794513.1"/>
    </source>
</evidence>
<protein>
    <submittedName>
        <fullName evidence="2">Uncharacterized protein</fullName>
    </submittedName>
</protein>
<evidence type="ECO:0000313" key="3">
    <source>
        <dbReference type="Proteomes" id="UP001140094"/>
    </source>
</evidence>
<feature type="compositionally biased region" description="Basic and acidic residues" evidence="1">
    <location>
        <begin position="66"/>
        <end position="78"/>
    </location>
</feature>
<dbReference type="AlphaFoldDB" id="A0A9W8HST0"/>
<accession>A0A9W8HST0</accession>
<keyword evidence="3" id="KW-1185">Reference proteome</keyword>
<sequence>AKRKEKKKQLDGTHKGDEVPAHTPSRAVGTTTTSVSDKTANDECCGQQQGPWVVRSTDRVPTTASSERRRQPGELESRLSEFQKTVIIRDKSAASNSEQASDAQVTRSRQAAAGSSSVVSGRKRQSWAMERNSVKRFLKKVPMLPSLEPVPVPEAQDVQLKPILRKRSAYKGGPVNLKSLPKPLGSKPAKRKTRTLIGRHAGPSFTGTPSTSIKL</sequence>
<feature type="compositionally biased region" description="Basic and acidic residues" evidence="1">
    <location>
        <begin position="8"/>
        <end position="20"/>
    </location>
</feature>
<feature type="compositionally biased region" description="Polar residues" evidence="1">
    <location>
        <begin position="28"/>
        <end position="38"/>
    </location>
</feature>
<comment type="caution">
    <text evidence="2">The sequence shown here is derived from an EMBL/GenBank/DDBJ whole genome shotgun (WGS) entry which is preliminary data.</text>
</comment>
<dbReference type="EMBL" id="JANBUO010002509">
    <property type="protein sequence ID" value="KAJ2794513.1"/>
    <property type="molecule type" value="Genomic_DNA"/>
</dbReference>
<feature type="compositionally biased region" description="Polar residues" evidence="1">
    <location>
        <begin position="93"/>
        <end position="106"/>
    </location>
</feature>
<feature type="non-terminal residue" evidence="2">
    <location>
        <position position="1"/>
    </location>
</feature>
<reference evidence="2" key="1">
    <citation type="submission" date="2022-07" db="EMBL/GenBank/DDBJ databases">
        <title>Phylogenomic reconstructions and comparative analyses of Kickxellomycotina fungi.</title>
        <authorList>
            <person name="Reynolds N.K."/>
            <person name="Stajich J.E."/>
            <person name="Barry K."/>
            <person name="Grigoriev I.V."/>
            <person name="Crous P."/>
            <person name="Smith M.E."/>
        </authorList>
    </citation>
    <scope>NUCLEOTIDE SEQUENCE</scope>
    <source>
        <strain evidence="2">NRRL 1565</strain>
    </source>
</reference>
<proteinExistence type="predicted"/>
<gene>
    <name evidence="2" type="ORF">H4R20_006199</name>
</gene>
<feature type="region of interest" description="Disordered" evidence="1">
    <location>
        <begin position="171"/>
        <end position="215"/>
    </location>
</feature>